<dbReference type="SUPFAM" id="SSF56176">
    <property type="entry name" value="FAD-binding/transporter-associated domain-like"/>
    <property type="match status" value="1"/>
</dbReference>
<evidence type="ECO:0000256" key="11">
    <source>
        <dbReference type="ARBA" id="ARBA00022984"/>
    </source>
</evidence>
<dbReference type="GO" id="GO:0051301">
    <property type="term" value="P:cell division"/>
    <property type="evidence" value="ECO:0007669"/>
    <property type="project" value="UniProtKB-KW"/>
</dbReference>
<dbReference type="EC" id="1.3.1.98" evidence="16"/>
<comment type="similarity">
    <text evidence="16">Belongs to the MurB family.</text>
</comment>
<proteinExistence type="inferred from homology"/>
<keyword evidence="11 16" id="KW-0573">Peptidoglycan synthesis</keyword>
<dbReference type="NCBIfam" id="NF010480">
    <property type="entry name" value="PRK13905.1"/>
    <property type="match status" value="1"/>
</dbReference>
<evidence type="ECO:0000256" key="5">
    <source>
        <dbReference type="ARBA" id="ARBA00022490"/>
    </source>
</evidence>
<dbReference type="InterPro" id="IPR036318">
    <property type="entry name" value="FAD-bd_PCMH-like_sf"/>
</dbReference>
<keyword evidence="5 16" id="KW-0963">Cytoplasm</keyword>
<evidence type="ECO:0000256" key="8">
    <source>
        <dbReference type="ARBA" id="ARBA00022827"/>
    </source>
</evidence>
<feature type="active site" description="Proton donor" evidence="16">
    <location>
        <position position="223"/>
    </location>
</feature>
<evidence type="ECO:0000313" key="18">
    <source>
        <dbReference type="EMBL" id="OGZ72271.1"/>
    </source>
</evidence>
<dbReference type="Gene3D" id="3.30.465.10">
    <property type="match status" value="1"/>
</dbReference>
<dbReference type="PROSITE" id="PS51387">
    <property type="entry name" value="FAD_PCMH"/>
    <property type="match status" value="1"/>
</dbReference>
<dbReference type="NCBIfam" id="TIGR00179">
    <property type="entry name" value="murB"/>
    <property type="match status" value="1"/>
</dbReference>
<protein>
    <recommendedName>
        <fullName evidence="16">UDP-N-acetylenolpyruvoylglucosamine reductase</fullName>
        <ecNumber evidence="16">1.3.1.98</ecNumber>
    </recommendedName>
    <alternativeName>
        <fullName evidence="16">UDP-N-acetylmuramate dehydrogenase</fullName>
    </alternativeName>
</protein>
<keyword evidence="12 16" id="KW-0560">Oxidoreductase</keyword>
<keyword evidence="14 16" id="KW-0961">Cell wall biogenesis/degradation</keyword>
<dbReference type="GO" id="GO:0008360">
    <property type="term" value="P:regulation of cell shape"/>
    <property type="evidence" value="ECO:0007669"/>
    <property type="project" value="UniProtKB-KW"/>
</dbReference>
<evidence type="ECO:0000259" key="17">
    <source>
        <dbReference type="PROSITE" id="PS51387"/>
    </source>
</evidence>
<dbReference type="InterPro" id="IPR006094">
    <property type="entry name" value="Oxid_FAD_bind_N"/>
</dbReference>
<dbReference type="InterPro" id="IPR016169">
    <property type="entry name" value="FAD-bd_PCMH_sub2"/>
</dbReference>
<dbReference type="Gene3D" id="3.30.43.10">
    <property type="entry name" value="Uridine Diphospho-n-acetylenolpyruvylglucosamine Reductase, domain 2"/>
    <property type="match status" value="1"/>
</dbReference>
<evidence type="ECO:0000256" key="10">
    <source>
        <dbReference type="ARBA" id="ARBA00022960"/>
    </source>
</evidence>
<dbReference type="GO" id="GO:0008762">
    <property type="term" value="F:UDP-N-acetylmuramate dehydrogenase activity"/>
    <property type="evidence" value="ECO:0007669"/>
    <property type="project" value="UniProtKB-UniRule"/>
</dbReference>
<dbReference type="GO" id="GO:0071555">
    <property type="term" value="P:cell wall organization"/>
    <property type="evidence" value="ECO:0007669"/>
    <property type="project" value="UniProtKB-KW"/>
</dbReference>
<dbReference type="InterPro" id="IPR003170">
    <property type="entry name" value="MurB"/>
</dbReference>
<evidence type="ECO:0000256" key="14">
    <source>
        <dbReference type="ARBA" id="ARBA00023316"/>
    </source>
</evidence>
<evidence type="ECO:0000256" key="6">
    <source>
        <dbReference type="ARBA" id="ARBA00022618"/>
    </source>
</evidence>
<dbReference type="InterPro" id="IPR016167">
    <property type="entry name" value="FAD-bd_PCMH_sub1"/>
</dbReference>
<feature type="domain" description="FAD-binding PCMH-type" evidence="17">
    <location>
        <begin position="28"/>
        <end position="194"/>
    </location>
</feature>
<dbReference type="HAMAP" id="MF_00037">
    <property type="entry name" value="MurB"/>
    <property type="match status" value="1"/>
</dbReference>
<keyword evidence="6 16" id="KW-0132">Cell division</keyword>
<gene>
    <name evidence="16" type="primary">murB</name>
    <name evidence="18" type="ORF">A2908_03980</name>
</gene>
<dbReference type="Gene3D" id="3.90.78.10">
    <property type="entry name" value="UDP-N-acetylenolpyruvoylglucosamine reductase, C-terminal domain"/>
    <property type="match status" value="1"/>
</dbReference>
<evidence type="ECO:0000256" key="2">
    <source>
        <dbReference type="ARBA" id="ARBA00003921"/>
    </source>
</evidence>
<evidence type="ECO:0000256" key="15">
    <source>
        <dbReference type="ARBA" id="ARBA00048914"/>
    </source>
</evidence>
<dbReference type="STRING" id="1802214.A2908_03980"/>
<accession>A0A1G2ICH7</accession>
<keyword evidence="7 16" id="KW-0285">Flavoprotein</keyword>
<evidence type="ECO:0000256" key="13">
    <source>
        <dbReference type="ARBA" id="ARBA00023306"/>
    </source>
</evidence>
<sequence>MDATFTLLQKALPGLQKNILLKNYTSFKIGGPAEYFLVTHNKNTIIKAIALAKKIQIPVFVLGGGTNLLVSDKGVKGLVVKIENHHPIAQKNNSCIEAGAGVLMKSLVSFSVEKSLQGLEWAGGLPGTFGGAIRGNAGAFGGETQDSILEVEALDEHLQVKKLNNKRCQFSYRNSVFKEKKWIVLSAKLQLKKGDKKELGRLAASHIAYRKQKHPLEYPSAGSVFKNVDFKKIPARFQTVFLDKVKKDPFEIVPAAWFIIGAGLTGKKIGRAEVSKKHSNYIINLGGAKATDVLKLIALVKKQIKKKYGIVLEQEVQFLK</sequence>
<dbReference type="GO" id="GO:0005829">
    <property type="term" value="C:cytosol"/>
    <property type="evidence" value="ECO:0007669"/>
    <property type="project" value="TreeGrafter"/>
</dbReference>
<evidence type="ECO:0000256" key="7">
    <source>
        <dbReference type="ARBA" id="ARBA00022630"/>
    </source>
</evidence>
<keyword evidence="9 16" id="KW-0521">NADP</keyword>
<dbReference type="SUPFAM" id="SSF56194">
    <property type="entry name" value="Uridine diphospho-N-Acetylenolpyruvylglucosamine reductase, MurB, C-terminal domain"/>
    <property type="match status" value="1"/>
</dbReference>
<comment type="catalytic activity">
    <reaction evidence="15 16">
        <text>UDP-N-acetyl-alpha-D-muramate + NADP(+) = UDP-N-acetyl-3-O-(1-carboxyvinyl)-alpha-D-glucosamine + NADPH + H(+)</text>
        <dbReference type="Rhea" id="RHEA:12248"/>
        <dbReference type="ChEBI" id="CHEBI:15378"/>
        <dbReference type="ChEBI" id="CHEBI:57783"/>
        <dbReference type="ChEBI" id="CHEBI:58349"/>
        <dbReference type="ChEBI" id="CHEBI:68483"/>
        <dbReference type="ChEBI" id="CHEBI:70757"/>
        <dbReference type="EC" id="1.3.1.98"/>
    </reaction>
</comment>
<organism evidence="18 19">
    <name type="scientific">Candidatus Staskawiczbacteria bacterium RIFCSPLOWO2_01_FULL_38_12b</name>
    <dbReference type="NCBI Taxonomy" id="1802214"/>
    <lineage>
        <taxon>Bacteria</taxon>
        <taxon>Candidatus Staskawicziibacteriota</taxon>
    </lineage>
</organism>
<dbReference type="GO" id="GO:0009252">
    <property type="term" value="P:peptidoglycan biosynthetic process"/>
    <property type="evidence" value="ECO:0007669"/>
    <property type="project" value="UniProtKB-UniRule"/>
</dbReference>
<dbReference type="InterPro" id="IPR036635">
    <property type="entry name" value="MurB_C_sf"/>
</dbReference>
<evidence type="ECO:0000256" key="9">
    <source>
        <dbReference type="ARBA" id="ARBA00022857"/>
    </source>
</evidence>
<evidence type="ECO:0000256" key="12">
    <source>
        <dbReference type="ARBA" id="ARBA00023002"/>
    </source>
</evidence>
<comment type="subcellular location">
    <subcellularLocation>
        <location evidence="3 16">Cytoplasm</location>
    </subcellularLocation>
</comment>
<feature type="active site" evidence="16">
    <location>
        <position position="173"/>
    </location>
</feature>
<comment type="caution">
    <text evidence="18">The sequence shown here is derived from an EMBL/GenBank/DDBJ whole genome shotgun (WGS) entry which is preliminary data.</text>
</comment>
<reference evidence="18 19" key="1">
    <citation type="journal article" date="2016" name="Nat. Commun.">
        <title>Thousands of microbial genomes shed light on interconnected biogeochemical processes in an aquifer system.</title>
        <authorList>
            <person name="Anantharaman K."/>
            <person name="Brown C.T."/>
            <person name="Hug L.A."/>
            <person name="Sharon I."/>
            <person name="Castelle C.J."/>
            <person name="Probst A.J."/>
            <person name="Thomas B.C."/>
            <person name="Singh A."/>
            <person name="Wilkins M.J."/>
            <person name="Karaoz U."/>
            <person name="Brodie E.L."/>
            <person name="Williams K.H."/>
            <person name="Hubbard S.S."/>
            <person name="Banfield J.F."/>
        </authorList>
    </citation>
    <scope>NUCLEOTIDE SEQUENCE [LARGE SCALE GENOMIC DNA]</scope>
</reference>
<dbReference type="EMBL" id="MHPA01000028">
    <property type="protein sequence ID" value="OGZ72271.1"/>
    <property type="molecule type" value="Genomic_DNA"/>
</dbReference>
<dbReference type="GO" id="GO:0071949">
    <property type="term" value="F:FAD binding"/>
    <property type="evidence" value="ECO:0007669"/>
    <property type="project" value="InterPro"/>
</dbReference>
<keyword evidence="8 16" id="KW-0274">FAD</keyword>
<evidence type="ECO:0000313" key="19">
    <source>
        <dbReference type="Proteomes" id="UP000176774"/>
    </source>
</evidence>
<dbReference type="Proteomes" id="UP000176774">
    <property type="component" value="Unassembled WGS sequence"/>
</dbReference>
<comment type="function">
    <text evidence="2 16">Cell wall formation.</text>
</comment>
<evidence type="ECO:0000256" key="16">
    <source>
        <dbReference type="HAMAP-Rule" id="MF_00037"/>
    </source>
</evidence>
<dbReference type="PANTHER" id="PTHR21071:SF4">
    <property type="entry name" value="UDP-N-ACETYLENOLPYRUVOYLGLUCOSAMINE REDUCTASE"/>
    <property type="match status" value="1"/>
</dbReference>
<dbReference type="PANTHER" id="PTHR21071">
    <property type="entry name" value="UDP-N-ACETYLENOLPYRUVOYLGLUCOSAMINE REDUCTASE"/>
    <property type="match status" value="1"/>
</dbReference>
<keyword evidence="10 16" id="KW-0133">Cell shape</keyword>
<dbReference type="Pfam" id="PF02873">
    <property type="entry name" value="MurB_C"/>
    <property type="match status" value="1"/>
</dbReference>
<evidence type="ECO:0000256" key="1">
    <source>
        <dbReference type="ARBA" id="ARBA00001974"/>
    </source>
</evidence>
<comment type="cofactor">
    <cofactor evidence="1 16">
        <name>FAD</name>
        <dbReference type="ChEBI" id="CHEBI:57692"/>
    </cofactor>
</comment>
<comment type="pathway">
    <text evidence="4 16">Cell wall biogenesis; peptidoglycan biosynthesis.</text>
</comment>
<evidence type="ECO:0000256" key="3">
    <source>
        <dbReference type="ARBA" id="ARBA00004496"/>
    </source>
</evidence>
<evidence type="ECO:0000256" key="4">
    <source>
        <dbReference type="ARBA" id="ARBA00004752"/>
    </source>
</evidence>
<dbReference type="UniPathway" id="UPA00219"/>
<feature type="active site" evidence="16">
    <location>
        <position position="315"/>
    </location>
</feature>
<dbReference type="Pfam" id="PF01565">
    <property type="entry name" value="FAD_binding_4"/>
    <property type="match status" value="1"/>
</dbReference>
<dbReference type="AlphaFoldDB" id="A0A1G2ICH7"/>
<dbReference type="InterPro" id="IPR016166">
    <property type="entry name" value="FAD-bd_PCMH"/>
</dbReference>
<keyword evidence="13 16" id="KW-0131">Cell cycle</keyword>
<dbReference type="InterPro" id="IPR011601">
    <property type="entry name" value="MurB_C"/>
</dbReference>
<name>A0A1G2ICH7_9BACT</name>